<dbReference type="EMBL" id="JARQWQ010000034">
    <property type="protein sequence ID" value="KAK2560924.1"/>
    <property type="molecule type" value="Genomic_DNA"/>
</dbReference>
<feature type="region of interest" description="Disordered" evidence="1">
    <location>
        <begin position="161"/>
        <end position="180"/>
    </location>
</feature>
<gene>
    <name evidence="3" type="ORF">P5673_016039</name>
</gene>
<organism evidence="3 4">
    <name type="scientific">Acropora cervicornis</name>
    <name type="common">Staghorn coral</name>
    <dbReference type="NCBI Taxonomy" id="6130"/>
    <lineage>
        <taxon>Eukaryota</taxon>
        <taxon>Metazoa</taxon>
        <taxon>Cnidaria</taxon>
        <taxon>Anthozoa</taxon>
        <taxon>Hexacorallia</taxon>
        <taxon>Scleractinia</taxon>
        <taxon>Astrocoeniina</taxon>
        <taxon>Acroporidae</taxon>
        <taxon>Acropora</taxon>
    </lineage>
</organism>
<name>A0AAD9QGK6_ACRCE</name>
<sequence length="225" mass="24963">MGGQVSKTDFEWSSTAEPHASRRKEILGSCNSYQSRSVENEHYSITLAPKSLQTKLAPSFTLNLLSEQKRHEYATSLGLVINSLCIDIAVFGTVAEVTVSSETSDIADQEASTVTHQLMEQGTKRGKARLVNSLGFTCNPQFGRSYATYWKSTVRPKENPCRASVTERDESFQPRKNSNNHRGGVYRLIRKLMALPFLPHNEIQSMFLVLHDAASGPDRASPRAG</sequence>
<keyword evidence="4" id="KW-1185">Reference proteome</keyword>
<feature type="compositionally biased region" description="Basic and acidic residues" evidence="1">
    <location>
        <begin position="161"/>
        <end position="173"/>
    </location>
</feature>
<evidence type="ECO:0000313" key="3">
    <source>
        <dbReference type="EMBL" id="KAK2560924.1"/>
    </source>
</evidence>
<comment type="caution">
    <text evidence="3">The sequence shown here is derived from an EMBL/GenBank/DDBJ whole genome shotgun (WGS) entry which is preliminary data.</text>
</comment>
<proteinExistence type="predicted"/>
<dbReference type="AlphaFoldDB" id="A0AAD9QGK6"/>
<dbReference type="Pfam" id="PF08557">
    <property type="entry name" value="Lipid_DES"/>
    <property type="match status" value="1"/>
</dbReference>
<accession>A0AAD9QGK6</accession>
<evidence type="ECO:0000313" key="4">
    <source>
        <dbReference type="Proteomes" id="UP001249851"/>
    </source>
</evidence>
<dbReference type="InterPro" id="IPR013866">
    <property type="entry name" value="Sphingolipid_d4-desaturase_N"/>
</dbReference>
<evidence type="ECO:0000256" key="1">
    <source>
        <dbReference type="SAM" id="MobiDB-lite"/>
    </source>
</evidence>
<protein>
    <recommendedName>
        <fullName evidence="2">Sphingolipid delta4-desaturase N-terminal domain-containing protein</fullName>
    </recommendedName>
</protein>
<feature type="domain" description="Sphingolipid delta4-desaturase N-terminal" evidence="2">
    <location>
        <begin position="6"/>
        <end position="27"/>
    </location>
</feature>
<dbReference type="Proteomes" id="UP001249851">
    <property type="component" value="Unassembled WGS sequence"/>
</dbReference>
<reference evidence="3" key="2">
    <citation type="journal article" date="2023" name="Science">
        <title>Genomic signatures of disease resistance in endangered staghorn corals.</title>
        <authorList>
            <person name="Vollmer S.V."/>
            <person name="Selwyn J.D."/>
            <person name="Despard B.A."/>
            <person name="Roesel C.L."/>
        </authorList>
    </citation>
    <scope>NUCLEOTIDE SEQUENCE</scope>
    <source>
        <strain evidence="3">K2</strain>
    </source>
</reference>
<reference evidence="3" key="1">
    <citation type="journal article" date="2023" name="G3 (Bethesda)">
        <title>Whole genome assembly and annotation of the endangered Caribbean coral Acropora cervicornis.</title>
        <authorList>
            <person name="Selwyn J.D."/>
            <person name="Vollmer S.V."/>
        </authorList>
    </citation>
    <scope>NUCLEOTIDE SEQUENCE</scope>
    <source>
        <strain evidence="3">K2</strain>
    </source>
</reference>
<evidence type="ECO:0000259" key="2">
    <source>
        <dbReference type="Pfam" id="PF08557"/>
    </source>
</evidence>